<evidence type="ECO:0000256" key="2">
    <source>
        <dbReference type="ARBA" id="ARBA00023136"/>
    </source>
</evidence>
<dbReference type="EMBL" id="JAFNJU010000008">
    <property type="protein sequence ID" value="MBO1265597.1"/>
    <property type="molecule type" value="Genomic_DNA"/>
</dbReference>
<dbReference type="PANTHER" id="PTHR46825">
    <property type="entry name" value="D-ALANYL-D-ALANINE-CARBOXYPEPTIDASE/ENDOPEPTIDASE AMPH"/>
    <property type="match status" value="1"/>
</dbReference>
<dbReference type="GO" id="GO:0016020">
    <property type="term" value="C:membrane"/>
    <property type="evidence" value="ECO:0007669"/>
    <property type="project" value="UniProtKB-SubCell"/>
</dbReference>
<dbReference type="AlphaFoldDB" id="A0A939HCS0"/>
<keyword evidence="2" id="KW-0472">Membrane</keyword>
<gene>
    <name evidence="4" type="ORF">J3A84_11180</name>
</gene>
<name>A0A939HCS0_9CLOT</name>
<dbReference type="InterPro" id="IPR001466">
    <property type="entry name" value="Beta-lactam-related"/>
</dbReference>
<evidence type="ECO:0000313" key="5">
    <source>
        <dbReference type="Proteomes" id="UP000664218"/>
    </source>
</evidence>
<dbReference type="InterPro" id="IPR012338">
    <property type="entry name" value="Beta-lactam/transpept-like"/>
</dbReference>
<accession>A0A939HCS0</accession>
<evidence type="ECO:0000256" key="1">
    <source>
        <dbReference type="ARBA" id="ARBA00004370"/>
    </source>
</evidence>
<evidence type="ECO:0000313" key="4">
    <source>
        <dbReference type="EMBL" id="MBO1265597.1"/>
    </source>
</evidence>
<dbReference type="SUPFAM" id="SSF56601">
    <property type="entry name" value="beta-lactamase/transpeptidase-like"/>
    <property type="match status" value="1"/>
</dbReference>
<dbReference type="Pfam" id="PF00144">
    <property type="entry name" value="Beta-lactamase"/>
    <property type="match status" value="1"/>
</dbReference>
<dbReference type="Gene3D" id="3.40.710.10">
    <property type="entry name" value="DD-peptidase/beta-lactamase superfamily"/>
    <property type="match status" value="1"/>
</dbReference>
<sequence>MEIEKRRKKLLNELPGFSGVLSLSRKNEVLYEEAFGLAVVNEAVPCTVGTRFPVASGSKIFTAVVALKLVEKGALSLSDSVTALLPDTFSFMDKNVTVGHLLTHTSGFQDYFREDGNESYADLWKNLPMYAMRTPKDFLVLLKDNQMEFQPGEKFSYNDGGFVILSMLIESVTRKSFPEVVKETVFLPAAMEDSGYFAMNALPQNTALGYYEEEPGRVVSNIYAIPVIGGGDGGGYTTVSDMRRFWHALQSGKLIEEPLLSEMCSVQAENEKERYGYGVWIRKDASSVSGLSVMGADPGISMVSDYDLSTDLLLTILSNRENQAFEAYGIMKDL</sequence>
<comment type="caution">
    <text evidence="4">The sequence shown here is derived from an EMBL/GenBank/DDBJ whole genome shotgun (WGS) entry which is preliminary data.</text>
</comment>
<dbReference type="Proteomes" id="UP000664218">
    <property type="component" value="Unassembled WGS sequence"/>
</dbReference>
<organism evidence="4 5">
    <name type="scientific">Proteiniclasticum aestuarii</name>
    <dbReference type="NCBI Taxonomy" id="2817862"/>
    <lineage>
        <taxon>Bacteria</taxon>
        <taxon>Bacillati</taxon>
        <taxon>Bacillota</taxon>
        <taxon>Clostridia</taxon>
        <taxon>Eubacteriales</taxon>
        <taxon>Clostridiaceae</taxon>
        <taxon>Proteiniclasticum</taxon>
    </lineage>
</organism>
<reference evidence="4" key="1">
    <citation type="submission" date="2021-03" db="EMBL/GenBank/DDBJ databases">
        <title>Proteiniclasticum marinus sp. nov., isolated from tidal flat sediment.</title>
        <authorList>
            <person name="Namirimu T."/>
            <person name="Yang J.-A."/>
            <person name="Yang S.-H."/>
            <person name="Kim Y.-J."/>
            <person name="Kwon K.K."/>
        </authorList>
    </citation>
    <scope>NUCLEOTIDE SEQUENCE</scope>
    <source>
        <strain evidence="4">SCR006</strain>
    </source>
</reference>
<dbReference type="InterPro" id="IPR050491">
    <property type="entry name" value="AmpC-like"/>
</dbReference>
<dbReference type="PANTHER" id="PTHR46825:SF11">
    <property type="entry name" value="PENICILLIN-BINDING PROTEIN 4"/>
    <property type="match status" value="1"/>
</dbReference>
<keyword evidence="5" id="KW-1185">Reference proteome</keyword>
<protein>
    <submittedName>
        <fullName evidence="4">Serine hydrolase</fullName>
    </submittedName>
</protein>
<dbReference type="GO" id="GO:0016787">
    <property type="term" value="F:hydrolase activity"/>
    <property type="evidence" value="ECO:0007669"/>
    <property type="project" value="UniProtKB-KW"/>
</dbReference>
<feature type="domain" description="Beta-lactamase-related" evidence="3">
    <location>
        <begin position="19"/>
        <end position="323"/>
    </location>
</feature>
<keyword evidence="4" id="KW-0378">Hydrolase</keyword>
<proteinExistence type="predicted"/>
<comment type="subcellular location">
    <subcellularLocation>
        <location evidence="1">Membrane</location>
    </subcellularLocation>
</comment>
<dbReference type="RefSeq" id="WP_207600118.1">
    <property type="nucleotide sequence ID" value="NZ_JAFNJU010000008.1"/>
</dbReference>
<evidence type="ECO:0000259" key="3">
    <source>
        <dbReference type="Pfam" id="PF00144"/>
    </source>
</evidence>